<keyword evidence="1" id="KW-0812">Transmembrane</keyword>
<keyword evidence="1" id="KW-0472">Membrane</keyword>
<organism evidence="2">
    <name type="scientific">Chrysotila carterae</name>
    <name type="common">Marine alga</name>
    <name type="synonym">Syracosphaera carterae</name>
    <dbReference type="NCBI Taxonomy" id="13221"/>
    <lineage>
        <taxon>Eukaryota</taxon>
        <taxon>Haptista</taxon>
        <taxon>Haptophyta</taxon>
        <taxon>Prymnesiophyceae</taxon>
        <taxon>Isochrysidales</taxon>
        <taxon>Isochrysidaceae</taxon>
        <taxon>Chrysotila</taxon>
    </lineage>
</organism>
<protein>
    <submittedName>
        <fullName evidence="2">Uncharacterized protein</fullName>
    </submittedName>
</protein>
<evidence type="ECO:0000256" key="1">
    <source>
        <dbReference type="SAM" id="Phobius"/>
    </source>
</evidence>
<keyword evidence="1" id="KW-1133">Transmembrane helix</keyword>
<dbReference type="EMBL" id="HBIZ01040708">
    <property type="protein sequence ID" value="CAE0773373.1"/>
    <property type="molecule type" value="Transcribed_RNA"/>
</dbReference>
<gene>
    <name evidence="2" type="ORF">PCAR00345_LOCUS25985</name>
</gene>
<evidence type="ECO:0000313" key="2">
    <source>
        <dbReference type="EMBL" id="CAE0773373.1"/>
    </source>
</evidence>
<name>A0A7S4BQC4_CHRCT</name>
<accession>A0A7S4BQC4</accession>
<dbReference type="AlphaFoldDB" id="A0A7S4BQC4"/>
<feature type="transmembrane region" description="Helical" evidence="1">
    <location>
        <begin position="122"/>
        <end position="146"/>
    </location>
</feature>
<reference evidence="2" key="1">
    <citation type="submission" date="2021-01" db="EMBL/GenBank/DDBJ databases">
        <authorList>
            <person name="Corre E."/>
            <person name="Pelletier E."/>
            <person name="Niang G."/>
            <person name="Scheremetjew M."/>
            <person name="Finn R."/>
            <person name="Kale V."/>
            <person name="Holt S."/>
            <person name="Cochrane G."/>
            <person name="Meng A."/>
            <person name="Brown T."/>
            <person name="Cohen L."/>
        </authorList>
    </citation>
    <scope>NUCLEOTIDE SEQUENCE</scope>
    <source>
        <strain evidence="2">CCMP645</strain>
    </source>
</reference>
<proteinExistence type="predicted"/>
<sequence length="271" mass="28732">MLSASLRMRTHAYAPITHLLAATSIAHALTSRIAPSALPLILPSRAVAASVQSFNLPLDAFVVPAPLATRASALHAAAGTVCHLTAAITPTAIKLFASSNTTAPLLRFDDDSSTPTSCKLHLFVFGLATTACLLAACAVVFVVSVVQTATAHRSQPPALSPPRRSTYQVNGLSNAHFTGNSNSMMALPPARPPWRSSLPASAGLSRRSRCRACASPPSASTRQHIYSANQYQRHIAQRCSRTLVSLDILLAPPMYFTMHSHISLHRGLCPS</sequence>